<feature type="transmembrane region" description="Helical" evidence="1">
    <location>
        <begin position="175"/>
        <end position="193"/>
    </location>
</feature>
<dbReference type="RefSeq" id="WP_355711692.1">
    <property type="nucleotide sequence ID" value="NZ_JBEXNP010000001.1"/>
</dbReference>
<protein>
    <submittedName>
        <fullName evidence="2">ABC transporter permease</fullName>
    </submittedName>
</protein>
<comment type="caution">
    <text evidence="2">The sequence shown here is derived from an EMBL/GenBank/DDBJ whole genome shotgun (WGS) entry which is preliminary data.</text>
</comment>
<keyword evidence="1" id="KW-0472">Membrane</keyword>
<organism evidence="2 3">
    <name type="scientific">Streptomyces flavidovirens</name>
    <dbReference type="NCBI Taxonomy" id="67298"/>
    <lineage>
        <taxon>Bacteria</taxon>
        <taxon>Bacillati</taxon>
        <taxon>Actinomycetota</taxon>
        <taxon>Actinomycetes</taxon>
        <taxon>Kitasatosporales</taxon>
        <taxon>Streptomycetaceae</taxon>
        <taxon>Streptomyces</taxon>
    </lineage>
</organism>
<feature type="transmembrane region" description="Helical" evidence="1">
    <location>
        <begin position="99"/>
        <end position="130"/>
    </location>
</feature>
<keyword evidence="1" id="KW-1133">Transmembrane helix</keyword>
<sequence length="247" mass="26041">MRDLITAEWRKATTGRTWWILASLGVLMSLTSGFGFASQGDAGITTGATSPAAVTDDVVRAWMMTFLFSSLFGALLVTREYASGSITRSVLLSGTRGRLFAAKLTVAAVTGALYGVLAAALAALCAYATLNHFGHSPEWTTETTLIALGVFACNVLAAAWGAFLGWIVRHQTATVVLLMALTLLVDPGVQQLAPDVAKFLLTIAMSSVYRDAKPDLLSAPVALLVIGGWLTAAGFTARKLLLTRDVT</sequence>
<keyword evidence="3" id="KW-1185">Reference proteome</keyword>
<dbReference type="EMBL" id="JBIAPK010000003">
    <property type="protein sequence ID" value="MFF3339140.1"/>
    <property type="molecule type" value="Genomic_DNA"/>
</dbReference>
<evidence type="ECO:0000313" key="3">
    <source>
        <dbReference type="Proteomes" id="UP001601976"/>
    </source>
</evidence>
<reference evidence="2 3" key="1">
    <citation type="submission" date="2024-10" db="EMBL/GenBank/DDBJ databases">
        <title>The Natural Products Discovery Center: Release of the First 8490 Sequenced Strains for Exploring Actinobacteria Biosynthetic Diversity.</title>
        <authorList>
            <person name="Kalkreuter E."/>
            <person name="Kautsar S.A."/>
            <person name="Yang D."/>
            <person name="Bader C.D."/>
            <person name="Teijaro C.N."/>
            <person name="Fluegel L."/>
            <person name="Davis C.M."/>
            <person name="Simpson J.R."/>
            <person name="Lauterbach L."/>
            <person name="Steele A.D."/>
            <person name="Gui C."/>
            <person name="Meng S."/>
            <person name="Li G."/>
            <person name="Viehrig K."/>
            <person name="Ye F."/>
            <person name="Su P."/>
            <person name="Kiefer A.F."/>
            <person name="Nichols A."/>
            <person name="Cepeda A.J."/>
            <person name="Yan W."/>
            <person name="Fan B."/>
            <person name="Jiang Y."/>
            <person name="Adhikari A."/>
            <person name="Zheng C.-J."/>
            <person name="Schuster L."/>
            <person name="Cowan T.M."/>
            <person name="Smanski M.J."/>
            <person name="Chevrette M.G."/>
            <person name="De Carvalho L.P.S."/>
            <person name="Shen B."/>
        </authorList>
    </citation>
    <scope>NUCLEOTIDE SEQUENCE [LARGE SCALE GENOMIC DNA]</scope>
    <source>
        <strain evidence="2 3">NPDC003029</strain>
    </source>
</reference>
<evidence type="ECO:0000313" key="2">
    <source>
        <dbReference type="EMBL" id="MFF3339140.1"/>
    </source>
</evidence>
<dbReference type="Pfam" id="PF12730">
    <property type="entry name" value="ABC2_membrane_4"/>
    <property type="match status" value="1"/>
</dbReference>
<name>A0ABW6RCC6_9ACTN</name>
<accession>A0ABW6RCC6</accession>
<feature type="transmembrane region" description="Helical" evidence="1">
    <location>
        <begin position="58"/>
        <end position="78"/>
    </location>
</feature>
<feature type="transmembrane region" description="Helical" evidence="1">
    <location>
        <begin position="145"/>
        <end position="168"/>
    </location>
</feature>
<proteinExistence type="predicted"/>
<evidence type="ECO:0000256" key="1">
    <source>
        <dbReference type="SAM" id="Phobius"/>
    </source>
</evidence>
<feature type="transmembrane region" description="Helical" evidence="1">
    <location>
        <begin position="18"/>
        <end position="38"/>
    </location>
</feature>
<feature type="transmembrane region" description="Helical" evidence="1">
    <location>
        <begin position="216"/>
        <end position="237"/>
    </location>
</feature>
<dbReference type="Proteomes" id="UP001601976">
    <property type="component" value="Unassembled WGS sequence"/>
</dbReference>
<gene>
    <name evidence="2" type="ORF">ACFYWW_10470</name>
</gene>
<keyword evidence="1" id="KW-0812">Transmembrane</keyword>